<evidence type="ECO:0000256" key="1">
    <source>
        <dbReference type="SAM" id="MobiDB-lite"/>
    </source>
</evidence>
<proteinExistence type="predicted"/>
<feature type="region of interest" description="Disordered" evidence="1">
    <location>
        <begin position="728"/>
        <end position="824"/>
    </location>
</feature>
<evidence type="ECO:0000313" key="4">
    <source>
        <dbReference type="Proteomes" id="UP000198906"/>
    </source>
</evidence>
<feature type="compositionally biased region" description="Low complexity" evidence="1">
    <location>
        <begin position="728"/>
        <end position="769"/>
    </location>
</feature>
<feature type="transmembrane region" description="Helical" evidence="2">
    <location>
        <begin position="368"/>
        <end position="392"/>
    </location>
</feature>
<feature type="transmembrane region" description="Helical" evidence="2">
    <location>
        <begin position="278"/>
        <end position="296"/>
    </location>
</feature>
<dbReference type="EMBL" id="FMHU01000002">
    <property type="protein sequence ID" value="SCL23241.1"/>
    <property type="molecule type" value="Genomic_DNA"/>
</dbReference>
<reference evidence="4" key="1">
    <citation type="submission" date="2016-06" db="EMBL/GenBank/DDBJ databases">
        <authorList>
            <person name="Varghese N."/>
        </authorList>
    </citation>
    <scope>NUCLEOTIDE SEQUENCE [LARGE SCALE GENOMIC DNA]</scope>
    <source>
        <strain evidence="4">DSM 46123</strain>
    </source>
</reference>
<keyword evidence="4" id="KW-1185">Reference proteome</keyword>
<keyword evidence="3" id="KW-0482">Metalloprotease</keyword>
<feature type="compositionally biased region" description="Basic and acidic residues" evidence="1">
    <location>
        <begin position="24"/>
        <end position="44"/>
    </location>
</feature>
<sequence>MSVIAPIDTNDSSGRGAASTAPRPDGRRPDSGDHLPEGSEDSRPEVVPAHAPGLELLGELPGSGYRQPPGLVRRADGQTCQLTRLLYLLLEAVDGERTYPEIAEILTRTTERLVTADNVRMLAERKLEPLGLLRSADGSAPAAPRSNPLLALRFRFVVSNPQVTQRITAPFALLFRPFVVAVMLAAFLLSTGWVLFDKGLASATHQAFDEPGLLLLVFAITVVSAGFHEFGHAAACRYGGAMPGTMGVGLYLVWPAFYTNVDDSYRLGRAGRIRVDLGGLYFNAIVAVAIFVTWAVTRWDALLLIIAAQVLQMIRQLAPFVRFDGYHILADLTGVPDLYSRIRPTLLGLLPTRWGRAESKVLKPWARVVVTLWVLTVVPLLLVSLVLVVTALPRVAATAWQSLGNHAGLLATHWAAGDVPRIGVGLLAMLAICLPLLGIAYLLVRLVRQTVTAVWHATAGRPRRRAAAVVAGVAVVAALVWAWWPDSAKYQPIQKHERGTVADALPMANRQPTVPPVDRPLQVGQRRTVTTVWPTAAPPPTEEQRLALVMVPRNPDQPGNGTPAPTWVFPFNPPEAPRAGDNQALSVNTQDGSTVYDVAFALVWATGDTVDNHNEAYALANCQNCQTVAVAFQVVLVVGPADVVVPQNISAAVNYSCRDCVTYALASQLVVTLPEGLSDEAKARLNTLWEEIERFGQRIEGLSPQEIEAQLASCKEQILAIIEADAPAAPAPSGAPTTTAPQSPSATATPTGSPTATPSANPSPATRPTTPAPNPTPPATLTSTPTPPDPSTEGTPPDPSTEGTTPEPTNEPTPSAASEQSPIP</sequence>
<gene>
    <name evidence="3" type="ORF">GA0074694_3593</name>
</gene>
<keyword evidence="3" id="KW-0378">Hydrolase</keyword>
<dbReference type="Proteomes" id="UP000198906">
    <property type="component" value="Unassembled WGS sequence"/>
</dbReference>
<keyword evidence="2" id="KW-1133">Transmembrane helix</keyword>
<keyword evidence="3" id="KW-0645">Protease</keyword>
<dbReference type="RefSeq" id="WP_091459717.1">
    <property type="nucleotide sequence ID" value="NZ_FMHU01000002.1"/>
</dbReference>
<feature type="transmembrane region" description="Helical" evidence="2">
    <location>
        <begin position="465"/>
        <end position="484"/>
    </location>
</feature>
<dbReference type="GO" id="GO:0006508">
    <property type="term" value="P:proteolysis"/>
    <property type="evidence" value="ECO:0007669"/>
    <property type="project" value="UniProtKB-KW"/>
</dbReference>
<feature type="region of interest" description="Disordered" evidence="1">
    <location>
        <begin position="1"/>
        <end position="47"/>
    </location>
</feature>
<accession>A0A1C6S1U1</accession>
<feature type="transmembrane region" description="Helical" evidence="2">
    <location>
        <begin position="212"/>
        <end position="231"/>
    </location>
</feature>
<dbReference type="STRING" id="47866.GA0074694_3593"/>
<evidence type="ECO:0000313" key="3">
    <source>
        <dbReference type="EMBL" id="SCL23241.1"/>
    </source>
</evidence>
<feature type="transmembrane region" description="Helical" evidence="2">
    <location>
        <begin position="173"/>
        <end position="196"/>
    </location>
</feature>
<feature type="transmembrane region" description="Helical" evidence="2">
    <location>
        <begin position="238"/>
        <end position="258"/>
    </location>
</feature>
<dbReference type="GO" id="GO:0008237">
    <property type="term" value="F:metallopeptidase activity"/>
    <property type="evidence" value="ECO:0007669"/>
    <property type="project" value="UniProtKB-KW"/>
</dbReference>
<name>A0A1C6S1U1_9ACTN</name>
<dbReference type="AlphaFoldDB" id="A0A1C6S1U1"/>
<feature type="compositionally biased region" description="Low complexity" evidence="1">
    <location>
        <begin position="791"/>
        <end position="817"/>
    </location>
</feature>
<feature type="transmembrane region" description="Helical" evidence="2">
    <location>
        <begin position="422"/>
        <end position="444"/>
    </location>
</feature>
<evidence type="ECO:0000256" key="2">
    <source>
        <dbReference type="SAM" id="Phobius"/>
    </source>
</evidence>
<keyword evidence="2" id="KW-0812">Transmembrane</keyword>
<protein>
    <submittedName>
        <fullName evidence="3">Putative peptide zinc metalloprotease protein</fullName>
    </submittedName>
</protein>
<keyword evidence="2" id="KW-0472">Membrane</keyword>
<organism evidence="3 4">
    <name type="scientific">Micromonospora inyonensis</name>
    <dbReference type="NCBI Taxonomy" id="47866"/>
    <lineage>
        <taxon>Bacteria</taxon>
        <taxon>Bacillati</taxon>
        <taxon>Actinomycetota</taxon>
        <taxon>Actinomycetes</taxon>
        <taxon>Micromonosporales</taxon>
        <taxon>Micromonosporaceae</taxon>
        <taxon>Micromonospora</taxon>
    </lineage>
</organism>